<evidence type="ECO:0000313" key="5">
    <source>
        <dbReference type="Proteomes" id="UP000005877"/>
    </source>
</evidence>
<dbReference type="EMBL" id="CP003117">
    <property type="protein sequence ID" value="AET64361.1"/>
    <property type="molecule type" value="Genomic_DNA"/>
</dbReference>
<dbReference type="InterPro" id="IPR003593">
    <property type="entry name" value="AAA+_ATPase"/>
</dbReference>
<name>G7WLY6_METH6</name>
<keyword evidence="5" id="KW-1185">Reference proteome</keyword>
<gene>
    <name evidence="4" type="ordered locus">Mhar_0991</name>
</gene>
<dbReference type="KEGG" id="mhi:Mhar_0991"/>
<dbReference type="PANTHER" id="PTHR43038:SF3">
    <property type="entry name" value="ABC TRANSPORTER G FAMILY MEMBER 20 ISOFORM X1"/>
    <property type="match status" value="1"/>
</dbReference>
<evidence type="ECO:0000259" key="3">
    <source>
        <dbReference type="PROSITE" id="PS50893"/>
    </source>
</evidence>
<dbReference type="Pfam" id="PF00005">
    <property type="entry name" value="ABC_tran"/>
    <property type="match status" value="1"/>
</dbReference>
<reference evidence="4 5" key="1">
    <citation type="journal article" date="2012" name="PLoS ONE">
        <title>The genome characteristics and predicted function of methyl-group oxidation pathway in the obligate aceticlastic methanogens, Methanosaeta spp.</title>
        <authorList>
            <person name="Zhu J."/>
            <person name="Zheng H."/>
            <person name="Ai G."/>
            <person name="Zhang G."/>
            <person name="Liu D."/>
            <person name="Liu X."/>
            <person name="Dong X."/>
        </authorList>
    </citation>
    <scope>NUCLEOTIDE SEQUENCE [LARGE SCALE GENOMIC DNA]</scope>
    <source>
        <strain evidence="4 5">6Ac</strain>
    </source>
</reference>
<evidence type="ECO:0000256" key="1">
    <source>
        <dbReference type="ARBA" id="ARBA00022741"/>
    </source>
</evidence>
<dbReference type="AlphaFoldDB" id="G7WLY6"/>
<dbReference type="RefSeq" id="WP_014586546.1">
    <property type="nucleotide sequence ID" value="NC_017527.1"/>
</dbReference>
<evidence type="ECO:0000256" key="2">
    <source>
        <dbReference type="ARBA" id="ARBA00022840"/>
    </source>
</evidence>
<keyword evidence="1" id="KW-0547">Nucleotide-binding</keyword>
<dbReference type="SUPFAM" id="SSF52540">
    <property type="entry name" value="P-loop containing nucleoside triphosphate hydrolases"/>
    <property type="match status" value="1"/>
</dbReference>
<dbReference type="HOGENOM" id="CLU_000604_1_2_2"/>
<feature type="domain" description="ABC transporter" evidence="3">
    <location>
        <begin position="17"/>
        <end position="245"/>
    </location>
</feature>
<dbReference type="GO" id="GO:0016887">
    <property type="term" value="F:ATP hydrolysis activity"/>
    <property type="evidence" value="ECO:0007669"/>
    <property type="project" value="InterPro"/>
</dbReference>
<dbReference type="Gene3D" id="3.40.50.300">
    <property type="entry name" value="P-loop containing nucleotide triphosphate hydrolases"/>
    <property type="match status" value="1"/>
</dbReference>
<dbReference type="OrthoDB" id="87732at2157"/>
<dbReference type="PANTHER" id="PTHR43038">
    <property type="entry name" value="ATP-BINDING CASSETTE, SUB-FAMILY H, MEMBER 1"/>
    <property type="match status" value="1"/>
</dbReference>
<organism evidence="4 5">
    <name type="scientific">Methanothrix harundinacea (strain 6Ac)</name>
    <name type="common">Methanosaeta harundinacea</name>
    <dbReference type="NCBI Taxonomy" id="1110509"/>
    <lineage>
        <taxon>Archaea</taxon>
        <taxon>Methanobacteriati</taxon>
        <taxon>Methanobacteriota</taxon>
        <taxon>Stenosarchaea group</taxon>
        <taxon>Methanomicrobia</taxon>
        <taxon>Methanotrichales</taxon>
        <taxon>Methanotrichaceae</taxon>
        <taxon>Methanothrix</taxon>
    </lineage>
</organism>
<protein>
    <submittedName>
        <fullName evidence="4">ABC transporter, ATP-binding protein</fullName>
    </submittedName>
</protein>
<keyword evidence="2 4" id="KW-0067">ATP-binding</keyword>
<dbReference type="GeneID" id="12510160"/>
<dbReference type="STRING" id="1110509.Mhar_0991"/>
<dbReference type="InterPro" id="IPR003439">
    <property type="entry name" value="ABC_transporter-like_ATP-bd"/>
</dbReference>
<evidence type="ECO:0000313" key="4">
    <source>
        <dbReference type="EMBL" id="AET64361.1"/>
    </source>
</evidence>
<dbReference type="PATRIC" id="fig|1110509.7.peg.1107"/>
<dbReference type="SMART" id="SM00382">
    <property type="entry name" value="AAA"/>
    <property type="match status" value="1"/>
</dbReference>
<dbReference type="GO" id="GO:0005524">
    <property type="term" value="F:ATP binding"/>
    <property type="evidence" value="ECO:0007669"/>
    <property type="project" value="UniProtKB-KW"/>
</dbReference>
<accession>G7WLY6</accession>
<dbReference type="Proteomes" id="UP000005877">
    <property type="component" value="Chromosome"/>
</dbReference>
<proteinExistence type="predicted"/>
<dbReference type="PROSITE" id="PS50893">
    <property type="entry name" value="ABC_TRANSPORTER_2"/>
    <property type="match status" value="1"/>
</dbReference>
<dbReference type="InterPro" id="IPR027417">
    <property type="entry name" value="P-loop_NTPase"/>
</dbReference>
<sequence length="312" mass="34376">MVGEESPAADPSQDYSIVARGLLKSFGRLRVLNDLSVRIPRGTTYCLLGPNGSGKTTFIRAVAGLLRLDGGYLSVLGEPVHTVDRVYPRIGYMTQHKALYPDLTLRENMEFYAGLYGIEGGERDERISELLEMVDLADHIDRITGDLSGGMYQRLSLACTLIHDPDLLLLDEPTVGVDPILREAFWRFFDGLAEGGATILITTHLMDEAERCKTVGYMRGGRMLAEGSPEELKRLAGLRPILRLWVKDPRASASSLAAEGLPVEVVGGVLQVRIEDTRRLKEILERVEPSDLRLVEPSLAAAFLRLSEGGSR</sequence>